<dbReference type="STRING" id="649349.Lbys_0856"/>
<protein>
    <submittedName>
        <fullName evidence="1">Uncharacterized protein</fullName>
    </submittedName>
</protein>
<keyword evidence="2" id="KW-1185">Reference proteome</keyword>
<dbReference type="HOGENOM" id="CLU_3169664_0_0_10"/>
<sequence length="47" mass="5505">MVILHFNEIQFQAKMLVLITTLFRRSLMNPGRKSDDLVPFGLDTYSF</sequence>
<reference key="1">
    <citation type="submission" date="2010-11" db="EMBL/GenBank/DDBJ databases">
        <title>The complete genome of Leadbetterella byssophila DSM 17132.</title>
        <authorList>
            <consortium name="US DOE Joint Genome Institute (JGI-PGF)"/>
            <person name="Lucas S."/>
            <person name="Copeland A."/>
            <person name="Lapidus A."/>
            <person name="Glavina del Rio T."/>
            <person name="Dalin E."/>
            <person name="Tice H."/>
            <person name="Bruce D."/>
            <person name="Goodwin L."/>
            <person name="Pitluck S."/>
            <person name="Kyrpides N."/>
            <person name="Mavromatis K."/>
            <person name="Ivanova N."/>
            <person name="Teshima H."/>
            <person name="Brettin T."/>
            <person name="Detter J.C."/>
            <person name="Han C."/>
            <person name="Tapia R."/>
            <person name="Land M."/>
            <person name="Hauser L."/>
            <person name="Markowitz V."/>
            <person name="Cheng J.-F."/>
            <person name="Hugenholtz P."/>
            <person name="Woyke T."/>
            <person name="Wu D."/>
            <person name="Tindall B."/>
            <person name="Pomrenke H.G."/>
            <person name="Brambilla E."/>
            <person name="Klenk H.-P."/>
            <person name="Eisen J.A."/>
        </authorList>
    </citation>
    <scope>NUCLEOTIDE SEQUENCE [LARGE SCALE GENOMIC DNA]</scope>
    <source>
        <strain>DSM 17132</strain>
    </source>
</reference>
<proteinExistence type="predicted"/>
<gene>
    <name evidence="1" type="ordered locus">Lbys_0856</name>
</gene>
<accession>E4RR08</accession>
<dbReference type="KEGG" id="lby:Lbys_0856"/>
<reference evidence="1 2" key="2">
    <citation type="journal article" date="2011" name="Stand. Genomic Sci.">
        <title>Complete genome sequence of Leadbetterella byssophila type strain (4M15).</title>
        <authorList>
            <person name="Abt B."/>
            <person name="Teshima H."/>
            <person name="Lucas S."/>
            <person name="Lapidus A."/>
            <person name="Del Rio T.G."/>
            <person name="Nolan M."/>
            <person name="Tice H."/>
            <person name="Cheng J.F."/>
            <person name="Pitluck S."/>
            <person name="Liolios K."/>
            <person name="Pagani I."/>
            <person name="Ivanova N."/>
            <person name="Mavromatis K."/>
            <person name="Pati A."/>
            <person name="Tapia R."/>
            <person name="Han C."/>
            <person name="Goodwin L."/>
            <person name="Chen A."/>
            <person name="Palaniappan K."/>
            <person name="Land M."/>
            <person name="Hauser L."/>
            <person name="Chang Y.J."/>
            <person name="Jeffries C.D."/>
            <person name="Rohde M."/>
            <person name="Goker M."/>
            <person name="Tindall B.J."/>
            <person name="Detter J.C."/>
            <person name="Woyke T."/>
            <person name="Bristow J."/>
            <person name="Eisen J.A."/>
            <person name="Markowitz V."/>
            <person name="Hugenholtz P."/>
            <person name="Klenk H.P."/>
            <person name="Kyrpides N.C."/>
        </authorList>
    </citation>
    <scope>NUCLEOTIDE SEQUENCE [LARGE SCALE GENOMIC DNA]</scope>
    <source>
        <strain evidence="2">DSM 17132 / JCM 16389 / KACC 11308 / NBRC 106382 / 4M15</strain>
    </source>
</reference>
<name>E4RR08_LEAB4</name>
<dbReference type="AlphaFoldDB" id="E4RR08"/>
<organism evidence="1 2">
    <name type="scientific">Leadbetterella byssophila (strain DSM 17132 / JCM 16389 / KACC 11308 / NBRC 106382 / 4M15)</name>
    <dbReference type="NCBI Taxonomy" id="649349"/>
    <lineage>
        <taxon>Bacteria</taxon>
        <taxon>Pseudomonadati</taxon>
        <taxon>Bacteroidota</taxon>
        <taxon>Cytophagia</taxon>
        <taxon>Cytophagales</taxon>
        <taxon>Leadbetterellaceae</taxon>
        <taxon>Leadbetterella</taxon>
    </lineage>
</organism>
<evidence type="ECO:0000313" key="1">
    <source>
        <dbReference type="EMBL" id="ADQ16603.1"/>
    </source>
</evidence>
<evidence type="ECO:0000313" key="2">
    <source>
        <dbReference type="Proteomes" id="UP000007435"/>
    </source>
</evidence>
<dbReference type="Proteomes" id="UP000007435">
    <property type="component" value="Chromosome"/>
</dbReference>
<dbReference type="EMBL" id="CP002305">
    <property type="protein sequence ID" value="ADQ16603.1"/>
    <property type="molecule type" value="Genomic_DNA"/>
</dbReference>